<dbReference type="InterPro" id="IPR046233">
    <property type="entry name" value="DUF6266"/>
</dbReference>
<evidence type="ECO:0000313" key="1">
    <source>
        <dbReference type="EMBL" id="MVT41685.1"/>
    </source>
</evidence>
<comment type="caution">
    <text evidence="1">The sequence shown here is derived from an EMBL/GenBank/DDBJ whole genome shotgun (WGS) entry which is preliminary data.</text>
</comment>
<proteinExistence type="predicted"/>
<organism evidence="1 2">
    <name type="scientific">Chitinophaga oryziterrae</name>
    <dbReference type="NCBI Taxonomy" id="1031224"/>
    <lineage>
        <taxon>Bacteria</taxon>
        <taxon>Pseudomonadati</taxon>
        <taxon>Bacteroidota</taxon>
        <taxon>Chitinophagia</taxon>
        <taxon>Chitinophagales</taxon>
        <taxon>Chitinophagaceae</taxon>
        <taxon>Chitinophaga</taxon>
    </lineage>
</organism>
<reference evidence="1 2" key="1">
    <citation type="submission" date="2019-12" db="EMBL/GenBank/DDBJ databases">
        <title>The draft genomic sequence of strain Chitinophaga oryziterrae JCM 16595.</title>
        <authorList>
            <person name="Zhang X."/>
        </authorList>
    </citation>
    <scope>NUCLEOTIDE SEQUENCE [LARGE SCALE GENOMIC DNA]</scope>
    <source>
        <strain evidence="1 2">JCM 16595</strain>
    </source>
</reference>
<accession>A0A6N8J8S9</accession>
<dbReference type="Proteomes" id="UP000468388">
    <property type="component" value="Unassembled WGS sequence"/>
</dbReference>
<dbReference type="EMBL" id="WRXO01000003">
    <property type="protein sequence ID" value="MVT41685.1"/>
    <property type="molecule type" value="Genomic_DNA"/>
</dbReference>
<sequence>MGIQLKGPFGGFSGKTGGLIGAISKGRSIITSLHTPSSKAPTKKQIDQRFKFGMVTTLLAYISDLIDIGFQEHKVSESAMNAAVAYNLKYAVTGVSPDFSINLPQLSFSRGKLIGPKSVTAEALAGAKVKFSWTASEDVRKLTNPADSLMIMVYNSEKTEFITSINAASRSALTYTIQLPVDFTGDEVHTYLAFAGIEGKVSDSIYAGVVSII</sequence>
<dbReference type="RefSeq" id="WP_157300316.1">
    <property type="nucleotide sequence ID" value="NZ_BAAAZB010000006.1"/>
</dbReference>
<name>A0A6N8J8S9_9BACT</name>
<gene>
    <name evidence="1" type="ORF">GO495_13940</name>
</gene>
<protein>
    <submittedName>
        <fullName evidence="1">Uncharacterized protein</fullName>
    </submittedName>
</protein>
<dbReference type="Pfam" id="PF19781">
    <property type="entry name" value="DUF6266"/>
    <property type="match status" value="1"/>
</dbReference>
<dbReference type="AlphaFoldDB" id="A0A6N8J8S9"/>
<dbReference type="OrthoDB" id="665435at2"/>
<evidence type="ECO:0000313" key="2">
    <source>
        <dbReference type="Proteomes" id="UP000468388"/>
    </source>
</evidence>
<keyword evidence="2" id="KW-1185">Reference proteome</keyword>